<dbReference type="CDD" id="cd00392">
    <property type="entry name" value="Ribosomal_L13"/>
    <property type="match status" value="1"/>
</dbReference>
<dbReference type="InterPro" id="IPR023563">
    <property type="entry name" value="Ribosomal_uL13_CS"/>
</dbReference>
<evidence type="ECO:0000256" key="8">
    <source>
        <dbReference type="SAM" id="MobiDB-lite"/>
    </source>
</evidence>
<dbReference type="NCBIfam" id="TIGR01066">
    <property type="entry name" value="rplM_bact"/>
    <property type="match status" value="1"/>
</dbReference>
<protein>
    <recommendedName>
        <fullName evidence="4 5">Large ribosomal subunit protein uL13</fullName>
    </recommendedName>
</protein>
<dbReference type="GO" id="GO:0006412">
    <property type="term" value="P:translation"/>
    <property type="evidence" value="ECO:0007669"/>
    <property type="project" value="UniProtKB-UniRule"/>
</dbReference>
<sequence>MFGEAIPPATPTTTEDTSAVRTYTPKPGEVSRVWHVIDATDVVLGRLATQTAILLRGKHKPQFAPHVDVGDFVVIVNAGKVALTGAKREEKVAYRHSGYPGGLKTINVGDQLRTHPDRVIERAVKGMLPHNSLGRQMLKKLKVYAGAEHPHAAQLPQPFEIKQVAQ</sequence>
<dbReference type="EMBL" id="FOEE01000003">
    <property type="protein sequence ID" value="SEO67993.1"/>
    <property type="molecule type" value="Genomic_DNA"/>
</dbReference>
<dbReference type="GO" id="GO:0003735">
    <property type="term" value="F:structural constituent of ribosome"/>
    <property type="evidence" value="ECO:0007669"/>
    <property type="project" value="InterPro"/>
</dbReference>
<dbReference type="FunFam" id="3.90.1180.10:FF:000001">
    <property type="entry name" value="50S ribosomal protein L13"/>
    <property type="match status" value="1"/>
</dbReference>
<dbReference type="STRING" id="673521.SAMN05660991_01236"/>
<dbReference type="GO" id="GO:0003729">
    <property type="term" value="F:mRNA binding"/>
    <property type="evidence" value="ECO:0007669"/>
    <property type="project" value="TreeGrafter"/>
</dbReference>
<dbReference type="PANTHER" id="PTHR11545:SF2">
    <property type="entry name" value="LARGE RIBOSOMAL SUBUNIT PROTEIN UL13M"/>
    <property type="match status" value="1"/>
</dbReference>
<dbReference type="Gene3D" id="3.90.1180.10">
    <property type="entry name" value="Ribosomal protein L13"/>
    <property type="match status" value="1"/>
</dbReference>
<evidence type="ECO:0000256" key="1">
    <source>
        <dbReference type="ARBA" id="ARBA00006227"/>
    </source>
</evidence>
<feature type="region of interest" description="Disordered" evidence="8">
    <location>
        <begin position="1"/>
        <end position="20"/>
    </location>
</feature>
<proteinExistence type="inferred from homology"/>
<comment type="subunit">
    <text evidence="5">Part of the 50S ribosomal subunit.</text>
</comment>
<dbReference type="InterPro" id="IPR005823">
    <property type="entry name" value="Ribosomal_uL13_bac-type"/>
</dbReference>
<comment type="function">
    <text evidence="5 7">This protein is one of the early assembly proteins of the 50S ribosomal subunit, although it is not seen to bind rRNA by itself. It is important during the early stages of 50S assembly.</text>
</comment>
<keyword evidence="3 5" id="KW-0687">Ribonucleoprotein</keyword>
<dbReference type="HAMAP" id="MF_01366">
    <property type="entry name" value="Ribosomal_uL13"/>
    <property type="match status" value="1"/>
</dbReference>
<accession>A0A1H8RPV9</accession>
<dbReference type="SUPFAM" id="SSF52161">
    <property type="entry name" value="Ribosomal protein L13"/>
    <property type="match status" value="1"/>
</dbReference>
<dbReference type="GO" id="GO:0022625">
    <property type="term" value="C:cytosolic large ribosomal subunit"/>
    <property type="evidence" value="ECO:0007669"/>
    <property type="project" value="TreeGrafter"/>
</dbReference>
<evidence type="ECO:0000256" key="4">
    <source>
        <dbReference type="ARBA" id="ARBA00035201"/>
    </source>
</evidence>
<evidence type="ECO:0000313" key="10">
    <source>
        <dbReference type="Proteomes" id="UP000198960"/>
    </source>
</evidence>
<dbReference type="Proteomes" id="UP000198960">
    <property type="component" value="Unassembled WGS sequence"/>
</dbReference>
<keyword evidence="10" id="KW-1185">Reference proteome</keyword>
<evidence type="ECO:0000256" key="7">
    <source>
        <dbReference type="RuleBase" id="RU003878"/>
    </source>
</evidence>
<name>A0A1H8RPV9_9ACTN</name>
<evidence type="ECO:0000256" key="5">
    <source>
        <dbReference type="HAMAP-Rule" id="MF_01366"/>
    </source>
</evidence>
<evidence type="ECO:0000256" key="2">
    <source>
        <dbReference type="ARBA" id="ARBA00022980"/>
    </source>
</evidence>
<evidence type="ECO:0000256" key="3">
    <source>
        <dbReference type="ARBA" id="ARBA00023274"/>
    </source>
</evidence>
<organism evidence="9 10">
    <name type="scientific">Trujillonella endophytica</name>
    <dbReference type="NCBI Taxonomy" id="673521"/>
    <lineage>
        <taxon>Bacteria</taxon>
        <taxon>Bacillati</taxon>
        <taxon>Actinomycetota</taxon>
        <taxon>Actinomycetes</taxon>
        <taxon>Geodermatophilales</taxon>
        <taxon>Geodermatophilaceae</taxon>
        <taxon>Trujillonella</taxon>
    </lineage>
</organism>
<reference evidence="10" key="1">
    <citation type="submission" date="2016-10" db="EMBL/GenBank/DDBJ databases">
        <authorList>
            <person name="Varghese N."/>
            <person name="Submissions S."/>
        </authorList>
    </citation>
    <scope>NUCLEOTIDE SEQUENCE [LARGE SCALE GENOMIC DNA]</scope>
    <source>
        <strain evidence="10">DSM 45413</strain>
    </source>
</reference>
<dbReference type="InterPro" id="IPR036899">
    <property type="entry name" value="Ribosomal_uL13_sf"/>
</dbReference>
<comment type="similarity">
    <text evidence="1 5 6">Belongs to the universal ribosomal protein uL13 family.</text>
</comment>
<evidence type="ECO:0000313" key="9">
    <source>
        <dbReference type="EMBL" id="SEO67993.1"/>
    </source>
</evidence>
<dbReference type="PROSITE" id="PS00783">
    <property type="entry name" value="RIBOSOMAL_L13"/>
    <property type="match status" value="1"/>
</dbReference>
<gene>
    <name evidence="5 7" type="primary">rplM</name>
    <name evidence="9" type="ORF">SAMN05660991_01236</name>
</gene>
<dbReference type="GO" id="GO:0017148">
    <property type="term" value="P:negative regulation of translation"/>
    <property type="evidence" value="ECO:0007669"/>
    <property type="project" value="TreeGrafter"/>
</dbReference>
<dbReference type="AlphaFoldDB" id="A0A1H8RPV9"/>
<evidence type="ECO:0000256" key="6">
    <source>
        <dbReference type="RuleBase" id="RU003877"/>
    </source>
</evidence>
<dbReference type="InterPro" id="IPR005822">
    <property type="entry name" value="Ribosomal_uL13"/>
</dbReference>
<dbReference type="PANTHER" id="PTHR11545">
    <property type="entry name" value="RIBOSOMAL PROTEIN L13"/>
    <property type="match status" value="1"/>
</dbReference>
<keyword evidence="2 5" id="KW-0689">Ribosomal protein</keyword>
<dbReference type="Pfam" id="PF00572">
    <property type="entry name" value="Ribosomal_L13"/>
    <property type="match status" value="1"/>
</dbReference>